<organism evidence="8 9">
    <name type="scientific">Enterococcus alcedinis</name>
    <dbReference type="NCBI Taxonomy" id="1274384"/>
    <lineage>
        <taxon>Bacteria</taxon>
        <taxon>Bacillati</taxon>
        <taxon>Bacillota</taxon>
        <taxon>Bacilli</taxon>
        <taxon>Lactobacillales</taxon>
        <taxon>Enterococcaceae</taxon>
        <taxon>Enterococcus</taxon>
    </lineage>
</organism>
<sequence>MIKKRSFIIFIISIVFMSALFIINQQRMKGQASTQVPKQLLTAADPELWVISDNHFYADELFEDSEKFRQFEATSVGKDIRYTSQVLTAFVKKALKEKPDGIVLTGDTTLNGEKQSLEQMTEIFKPLKAAGIPVFAIPGNHDIYNGWARKFTNQQQITTHQISPGDFRLAFSDGYNLSHSEDKHSLSYAVDLENYRLLFLDSNIYADRFSKIEPITSGEFKEKTLEWIESSLKEAKVLKKTPILFMHHNLLAHNEKVTKGFVLNNATRVLSLVKQYEVPLAVTGHIHLQNIMQSRDNPNFYEITSSSFSTAGNQIGHLQLLNNQMKYEVEAFDPREYFDSLALENPYLKEYPSYLEEKYRQVGKDLATNILVQSDIENAEKLADMVGEANLRYFTGNNQLTEAEKDQIRNDPNYAMLKKSVPRLWQSIEHSIEDTNIPNNRSITIDLP</sequence>
<dbReference type="AlphaFoldDB" id="A0A917N420"/>
<dbReference type="PANTHER" id="PTHR42988:SF2">
    <property type="entry name" value="CYCLIC NUCLEOTIDE PHOSPHODIESTERASE CBUA0032-RELATED"/>
    <property type="match status" value="1"/>
</dbReference>
<evidence type="ECO:0000256" key="3">
    <source>
        <dbReference type="ARBA" id="ARBA00023004"/>
    </source>
</evidence>
<dbReference type="Pfam" id="PF00149">
    <property type="entry name" value="Metallophos"/>
    <property type="match status" value="1"/>
</dbReference>
<evidence type="ECO:0000313" key="8">
    <source>
        <dbReference type="EMBL" id="GGI64654.1"/>
    </source>
</evidence>
<dbReference type="InterPro" id="IPR040869">
    <property type="entry name" value="CNP_C"/>
</dbReference>
<keyword evidence="5" id="KW-0472">Membrane</keyword>
<dbReference type="InterPro" id="IPR012365">
    <property type="entry name" value="Pesteras_lmo2642"/>
</dbReference>
<dbReference type="GO" id="GO:0016787">
    <property type="term" value="F:hydrolase activity"/>
    <property type="evidence" value="ECO:0007669"/>
    <property type="project" value="UniProtKB-KW"/>
</dbReference>
<dbReference type="PIRSF" id="PIRSF034890">
    <property type="entry name" value="Pesteras_lmo2642"/>
    <property type="match status" value="1"/>
</dbReference>
<proteinExistence type="inferred from homology"/>
<evidence type="ECO:0000256" key="5">
    <source>
        <dbReference type="SAM" id="Phobius"/>
    </source>
</evidence>
<dbReference type="PANTHER" id="PTHR42988">
    <property type="entry name" value="PHOSPHOHYDROLASE"/>
    <property type="match status" value="1"/>
</dbReference>
<gene>
    <name evidence="8" type="ORF">GCM10011482_03080</name>
</gene>
<evidence type="ECO:0000256" key="4">
    <source>
        <dbReference type="ARBA" id="ARBA00025742"/>
    </source>
</evidence>
<feature type="transmembrane region" description="Helical" evidence="5">
    <location>
        <begin position="7"/>
        <end position="23"/>
    </location>
</feature>
<accession>A0A917N420</accession>
<feature type="domain" description="Cyclic nucleotide phosphodiesterase C-terminal" evidence="7">
    <location>
        <begin position="344"/>
        <end position="427"/>
    </location>
</feature>
<keyword evidence="5" id="KW-0812">Transmembrane</keyword>
<keyword evidence="2" id="KW-0378">Hydrolase</keyword>
<keyword evidence="1" id="KW-0479">Metal-binding</keyword>
<reference evidence="8" key="2">
    <citation type="submission" date="2020-09" db="EMBL/GenBank/DDBJ databases">
        <authorList>
            <person name="Sun Q."/>
            <person name="Sedlacek I."/>
        </authorList>
    </citation>
    <scope>NUCLEOTIDE SEQUENCE</scope>
    <source>
        <strain evidence="8">CCM 8433</strain>
    </source>
</reference>
<reference evidence="8" key="1">
    <citation type="journal article" date="2014" name="Int. J. Syst. Evol. Microbiol.">
        <title>Complete genome sequence of Corynebacterium casei LMG S-19264T (=DSM 44701T), isolated from a smear-ripened cheese.</title>
        <authorList>
            <consortium name="US DOE Joint Genome Institute (JGI-PGF)"/>
            <person name="Walter F."/>
            <person name="Albersmeier A."/>
            <person name="Kalinowski J."/>
            <person name="Ruckert C."/>
        </authorList>
    </citation>
    <scope>NUCLEOTIDE SEQUENCE</scope>
    <source>
        <strain evidence="8">CCM 8433</strain>
    </source>
</reference>
<comment type="similarity">
    <text evidence="4">Belongs to the cyclic nucleotide phosphodiesterase class-III family.</text>
</comment>
<dbReference type="GO" id="GO:0046872">
    <property type="term" value="F:metal ion binding"/>
    <property type="evidence" value="ECO:0007669"/>
    <property type="project" value="UniProtKB-KW"/>
</dbReference>
<keyword evidence="3" id="KW-0408">Iron</keyword>
<evidence type="ECO:0000259" key="6">
    <source>
        <dbReference type="Pfam" id="PF00149"/>
    </source>
</evidence>
<dbReference type="SUPFAM" id="SSF56300">
    <property type="entry name" value="Metallo-dependent phosphatases"/>
    <property type="match status" value="1"/>
</dbReference>
<dbReference type="InterPro" id="IPR004843">
    <property type="entry name" value="Calcineurin-like_PHP"/>
</dbReference>
<comment type="caution">
    <text evidence="8">The sequence shown here is derived from an EMBL/GenBank/DDBJ whole genome shotgun (WGS) entry which is preliminary data.</text>
</comment>
<dbReference type="RefSeq" id="WP_188366500.1">
    <property type="nucleotide sequence ID" value="NZ_BMDT01000001.1"/>
</dbReference>
<protein>
    <submittedName>
        <fullName evidence="8">Phosphohydrolase</fullName>
    </submittedName>
</protein>
<dbReference type="InterPro" id="IPR050884">
    <property type="entry name" value="CNP_phosphodiesterase-III"/>
</dbReference>
<keyword evidence="5" id="KW-1133">Transmembrane helix</keyword>
<name>A0A917N420_9ENTE</name>
<dbReference type="InterPro" id="IPR029052">
    <property type="entry name" value="Metallo-depent_PP-like"/>
</dbReference>
<dbReference type="Pfam" id="PF17839">
    <property type="entry name" value="CNP_C_terminal"/>
    <property type="match status" value="1"/>
</dbReference>
<evidence type="ECO:0000313" key="9">
    <source>
        <dbReference type="Proteomes" id="UP000622610"/>
    </source>
</evidence>
<evidence type="ECO:0000256" key="1">
    <source>
        <dbReference type="ARBA" id="ARBA00022723"/>
    </source>
</evidence>
<keyword evidence="9" id="KW-1185">Reference proteome</keyword>
<evidence type="ECO:0000259" key="7">
    <source>
        <dbReference type="Pfam" id="PF17839"/>
    </source>
</evidence>
<dbReference type="Gene3D" id="3.60.21.10">
    <property type="match status" value="1"/>
</dbReference>
<dbReference type="EMBL" id="BMDT01000001">
    <property type="protein sequence ID" value="GGI64654.1"/>
    <property type="molecule type" value="Genomic_DNA"/>
</dbReference>
<feature type="domain" description="Calcineurin-like phosphoesterase" evidence="6">
    <location>
        <begin position="49"/>
        <end position="287"/>
    </location>
</feature>
<evidence type="ECO:0000256" key="2">
    <source>
        <dbReference type="ARBA" id="ARBA00022801"/>
    </source>
</evidence>
<dbReference type="Proteomes" id="UP000622610">
    <property type="component" value="Unassembled WGS sequence"/>
</dbReference>